<gene>
    <name evidence="1" type="ORF">IMZ08_17055</name>
</gene>
<keyword evidence="2" id="KW-1185">Reference proteome</keyword>
<dbReference type="Proteomes" id="UP001516662">
    <property type="component" value="Unassembled WGS sequence"/>
</dbReference>
<name>A0ABR9QMR6_9BACI</name>
<dbReference type="SUPFAM" id="SSF57938">
    <property type="entry name" value="DnaJ/Hsp40 cysteine-rich domain"/>
    <property type="match status" value="1"/>
</dbReference>
<evidence type="ECO:0000313" key="1">
    <source>
        <dbReference type="EMBL" id="MBE4909744.1"/>
    </source>
</evidence>
<sequence length="70" mass="8058">MGILNSVSDWFAARHERRVLEMESLGRCPMCNGKGFNSFSMYEYYYAEPVECAGCYGSGNYTDWYDGNEQ</sequence>
<dbReference type="InterPro" id="IPR036410">
    <property type="entry name" value="HSP_DnaJ_Cys-rich_dom_sf"/>
</dbReference>
<proteinExistence type="predicted"/>
<reference evidence="1 2" key="1">
    <citation type="submission" date="2020-10" db="EMBL/GenBank/DDBJ databases">
        <title>Bacillus sp. HD4P25, an endophyte from a halophyte.</title>
        <authorList>
            <person name="Sun J.-Q."/>
        </authorList>
    </citation>
    <scope>NUCLEOTIDE SEQUENCE [LARGE SCALE GENOMIC DNA]</scope>
    <source>
        <strain evidence="1 2">YIM 93174</strain>
    </source>
</reference>
<dbReference type="RefSeq" id="WP_193468351.1">
    <property type="nucleotide sequence ID" value="NZ_JADCLJ010000024.1"/>
</dbReference>
<keyword evidence="1" id="KW-0378">Hydrolase</keyword>
<protein>
    <submittedName>
        <fullName evidence="1">Methionine aminopeptidase</fullName>
    </submittedName>
</protein>
<accession>A0ABR9QMR6</accession>
<dbReference type="GO" id="GO:0004177">
    <property type="term" value="F:aminopeptidase activity"/>
    <property type="evidence" value="ECO:0007669"/>
    <property type="project" value="UniProtKB-KW"/>
</dbReference>
<keyword evidence="1" id="KW-0645">Protease</keyword>
<organism evidence="1 2">
    <name type="scientific">Litchfieldia luteola</name>
    <dbReference type="NCBI Taxonomy" id="682179"/>
    <lineage>
        <taxon>Bacteria</taxon>
        <taxon>Bacillati</taxon>
        <taxon>Bacillota</taxon>
        <taxon>Bacilli</taxon>
        <taxon>Bacillales</taxon>
        <taxon>Bacillaceae</taxon>
        <taxon>Litchfieldia</taxon>
    </lineage>
</organism>
<evidence type="ECO:0000313" key="2">
    <source>
        <dbReference type="Proteomes" id="UP001516662"/>
    </source>
</evidence>
<dbReference type="EMBL" id="JADCLJ010000024">
    <property type="protein sequence ID" value="MBE4909744.1"/>
    <property type="molecule type" value="Genomic_DNA"/>
</dbReference>
<keyword evidence="1" id="KW-0031">Aminopeptidase</keyword>
<comment type="caution">
    <text evidence="1">The sequence shown here is derived from an EMBL/GenBank/DDBJ whole genome shotgun (WGS) entry which is preliminary data.</text>
</comment>